<proteinExistence type="predicted"/>
<gene>
    <name evidence="2" type="ORF">ABIF63_001849</name>
</gene>
<feature type="transmembrane region" description="Helical" evidence="1">
    <location>
        <begin position="15"/>
        <end position="36"/>
    </location>
</feature>
<organism evidence="2 3">
    <name type="scientific">Bradyrhizobium japonicum</name>
    <dbReference type="NCBI Taxonomy" id="375"/>
    <lineage>
        <taxon>Bacteria</taxon>
        <taxon>Pseudomonadati</taxon>
        <taxon>Pseudomonadota</taxon>
        <taxon>Alphaproteobacteria</taxon>
        <taxon>Hyphomicrobiales</taxon>
        <taxon>Nitrobacteraceae</taxon>
        <taxon>Bradyrhizobium</taxon>
    </lineage>
</organism>
<dbReference type="Proteomes" id="UP001549291">
    <property type="component" value="Unassembled WGS sequence"/>
</dbReference>
<keyword evidence="1" id="KW-1133">Transmembrane helix</keyword>
<reference evidence="2 3" key="1">
    <citation type="submission" date="2024-06" db="EMBL/GenBank/DDBJ databases">
        <title>Genomic Encyclopedia of Type Strains, Phase V (KMG-V): Genome sequencing to study the core and pangenomes of soil and plant-associated prokaryotes.</title>
        <authorList>
            <person name="Whitman W."/>
        </authorList>
    </citation>
    <scope>NUCLEOTIDE SEQUENCE [LARGE SCALE GENOMIC DNA]</scope>
    <source>
        <strain evidence="2 3">USDA 160</strain>
    </source>
</reference>
<sequence>MNRLYPLVLEHRLPILVRYSIPACIMLVCALLEVALQMQTGPRVTFCCFPAFSFPVWYSTAAPGSSPL</sequence>
<keyword evidence="1" id="KW-0812">Transmembrane</keyword>
<evidence type="ECO:0000256" key="1">
    <source>
        <dbReference type="SAM" id="Phobius"/>
    </source>
</evidence>
<accession>A0ABV2RLC7</accession>
<name>A0ABV2RLC7_BRAJP</name>
<evidence type="ECO:0000313" key="3">
    <source>
        <dbReference type="Proteomes" id="UP001549291"/>
    </source>
</evidence>
<keyword evidence="3" id="KW-1185">Reference proteome</keyword>
<evidence type="ECO:0000313" key="2">
    <source>
        <dbReference type="EMBL" id="MET4717743.1"/>
    </source>
</evidence>
<comment type="caution">
    <text evidence="2">The sequence shown here is derived from an EMBL/GenBank/DDBJ whole genome shotgun (WGS) entry which is preliminary data.</text>
</comment>
<protein>
    <submittedName>
        <fullName evidence="2">Uncharacterized protein</fullName>
    </submittedName>
</protein>
<dbReference type="EMBL" id="JBEPTQ010000002">
    <property type="protein sequence ID" value="MET4717743.1"/>
    <property type="molecule type" value="Genomic_DNA"/>
</dbReference>
<keyword evidence="1" id="KW-0472">Membrane</keyword>